<dbReference type="AlphaFoldDB" id="A0A9P9J399"/>
<dbReference type="PANTHER" id="PTHR43544:SF32">
    <property type="entry name" value="CHAIN DEHYDROGENASE, PUTATIVE (AFU_ORTHOLOGUE AFUA_5G01530)-RELATED"/>
    <property type="match status" value="1"/>
</dbReference>
<keyword evidence="2" id="KW-0812">Transmembrane</keyword>
<dbReference type="PANTHER" id="PTHR43544">
    <property type="entry name" value="SHORT-CHAIN DEHYDROGENASE/REDUCTASE"/>
    <property type="match status" value="1"/>
</dbReference>
<sequence>MSTKIILITGKMIYYIYFLMYKLRHRLRYSQSISSHPEPVHIILARRTLDKVNSAITEIKAAGHHKTDLTPLYLDVTNNATIETAASTVKDRFERLDILINNAGIAPEGRDSRVNVQLNIYGKRSTVGSLTMITDPASPYHVTTAGSNAYQASKAALNMIAMHEQIEVAGTSLKV</sequence>
<gene>
    <name evidence="3" type="ORF">EDB81DRAFT_884770</name>
</gene>
<keyword evidence="4" id="KW-1185">Reference proteome</keyword>
<protein>
    <submittedName>
        <fullName evidence="3">Uncharacterized protein</fullName>
    </submittedName>
</protein>
<keyword evidence="2" id="KW-0472">Membrane</keyword>
<feature type="transmembrane region" description="Helical" evidence="2">
    <location>
        <begin position="6"/>
        <end position="23"/>
    </location>
</feature>
<dbReference type="GO" id="GO:0005737">
    <property type="term" value="C:cytoplasm"/>
    <property type="evidence" value="ECO:0007669"/>
    <property type="project" value="TreeGrafter"/>
</dbReference>
<comment type="caution">
    <text evidence="3">The sequence shown here is derived from an EMBL/GenBank/DDBJ whole genome shotgun (WGS) entry which is preliminary data.</text>
</comment>
<proteinExistence type="inferred from homology"/>
<dbReference type="SUPFAM" id="SSF51735">
    <property type="entry name" value="NAD(P)-binding Rossmann-fold domains"/>
    <property type="match status" value="1"/>
</dbReference>
<evidence type="ECO:0000313" key="3">
    <source>
        <dbReference type="EMBL" id="KAH7141697.1"/>
    </source>
</evidence>
<dbReference type="InterPro" id="IPR002347">
    <property type="entry name" value="SDR_fam"/>
</dbReference>
<dbReference type="GO" id="GO:0016491">
    <property type="term" value="F:oxidoreductase activity"/>
    <property type="evidence" value="ECO:0007669"/>
    <property type="project" value="TreeGrafter"/>
</dbReference>
<dbReference type="InterPro" id="IPR051468">
    <property type="entry name" value="Fungal_SecMetab_SDRs"/>
</dbReference>
<organism evidence="3 4">
    <name type="scientific">Dactylonectria macrodidyma</name>
    <dbReference type="NCBI Taxonomy" id="307937"/>
    <lineage>
        <taxon>Eukaryota</taxon>
        <taxon>Fungi</taxon>
        <taxon>Dikarya</taxon>
        <taxon>Ascomycota</taxon>
        <taxon>Pezizomycotina</taxon>
        <taxon>Sordariomycetes</taxon>
        <taxon>Hypocreomycetidae</taxon>
        <taxon>Hypocreales</taxon>
        <taxon>Nectriaceae</taxon>
        <taxon>Dactylonectria</taxon>
    </lineage>
</organism>
<keyword evidence="2" id="KW-1133">Transmembrane helix</keyword>
<evidence type="ECO:0000256" key="2">
    <source>
        <dbReference type="SAM" id="Phobius"/>
    </source>
</evidence>
<dbReference type="GO" id="GO:0019748">
    <property type="term" value="P:secondary metabolic process"/>
    <property type="evidence" value="ECO:0007669"/>
    <property type="project" value="TreeGrafter"/>
</dbReference>
<dbReference type="EMBL" id="JAGMUV010000010">
    <property type="protein sequence ID" value="KAH7141697.1"/>
    <property type="molecule type" value="Genomic_DNA"/>
</dbReference>
<evidence type="ECO:0000313" key="4">
    <source>
        <dbReference type="Proteomes" id="UP000738349"/>
    </source>
</evidence>
<reference evidence="3" key="1">
    <citation type="journal article" date="2021" name="Nat. Commun.">
        <title>Genetic determinants of endophytism in the Arabidopsis root mycobiome.</title>
        <authorList>
            <person name="Mesny F."/>
            <person name="Miyauchi S."/>
            <person name="Thiergart T."/>
            <person name="Pickel B."/>
            <person name="Atanasova L."/>
            <person name="Karlsson M."/>
            <person name="Huettel B."/>
            <person name="Barry K.W."/>
            <person name="Haridas S."/>
            <person name="Chen C."/>
            <person name="Bauer D."/>
            <person name="Andreopoulos W."/>
            <person name="Pangilinan J."/>
            <person name="LaButti K."/>
            <person name="Riley R."/>
            <person name="Lipzen A."/>
            <person name="Clum A."/>
            <person name="Drula E."/>
            <person name="Henrissat B."/>
            <person name="Kohler A."/>
            <person name="Grigoriev I.V."/>
            <person name="Martin F.M."/>
            <person name="Hacquard S."/>
        </authorList>
    </citation>
    <scope>NUCLEOTIDE SEQUENCE</scope>
    <source>
        <strain evidence="3">MPI-CAGE-AT-0147</strain>
    </source>
</reference>
<dbReference type="OrthoDB" id="1933717at2759"/>
<dbReference type="Pfam" id="PF00106">
    <property type="entry name" value="adh_short"/>
    <property type="match status" value="1"/>
</dbReference>
<comment type="similarity">
    <text evidence="1">Belongs to the short-chain dehydrogenases/reductases (SDR) family.</text>
</comment>
<name>A0A9P9J399_9HYPO</name>
<accession>A0A9P9J399</accession>
<dbReference type="Gene3D" id="3.40.50.720">
    <property type="entry name" value="NAD(P)-binding Rossmann-like Domain"/>
    <property type="match status" value="1"/>
</dbReference>
<evidence type="ECO:0000256" key="1">
    <source>
        <dbReference type="ARBA" id="ARBA00006484"/>
    </source>
</evidence>
<dbReference type="Proteomes" id="UP000738349">
    <property type="component" value="Unassembled WGS sequence"/>
</dbReference>
<dbReference type="InterPro" id="IPR036291">
    <property type="entry name" value="NAD(P)-bd_dom_sf"/>
</dbReference>